<dbReference type="EMBL" id="JABEQI010000001">
    <property type="protein sequence ID" value="MBB2185321.1"/>
    <property type="molecule type" value="Genomic_DNA"/>
</dbReference>
<dbReference type="PIRSF" id="PIRSF036990">
    <property type="entry name" value="UCP036990_CBS_BON"/>
    <property type="match status" value="1"/>
</dbReference>
<dbReference type="InterPro" id="IPR017080">
    <property type="entry name" value="UCP036990_CBS_BON"/>
</dbReference>
<dbReference type="PANTHER" id="PTHR43080:SF26">
    <property type="entry name" value="REGULATORY PROTEIN"/>
    <property type="match status" value="1"/>
</dbReference>
<dbReference type="Pfam" id="PF04972">
    <property type="entry name" value="BON"/>
    <property type="match status" value="1"/>
</dbReference>
<reference evidence="5 8" key="2">
    <citation type="submission" date="2020-04" db="EMBL/GenBank/DDBJ databases">
        <title>Description of novel Gluconacetobacter.</title>
        <authorList>
            <person name="Sombolestani A."/>
        </authorList>
    </citation>
    <scope>NUCLEOTIDE SEQUENCE [LARGE SCALE GENOMIC DNA]</scope>
    <source>
        <strain evidence="5 8">LMG 1382</strain>
    </source>
</reference>
<dbReference type="OrthoDB" id="9783590at2"/>
<comment type="caution">
    <text evidence="6">The sequence shown here is derived from an EMBL/GenBank/DDBJ whole genome shotgun (WGS) entry which is preliminary data.</text>
</comment>
<organism evidence="6 7">
    <name type="scientific">Gluconacetobacter liquefaciens</name>
    <name type="common">Acetobacter liquefaciens</name>
    <dbReference type="NCBI Taxonomy" id="89584"/>
    <lineage>
        <taxon>Bacteria</taxon>
        <taxon>Pseudomonadati</taxon>
        <taxon>Pseudomonadota</taxon>
        <taxon>Alphaproteobacteria</taxon>
        <taxon>Acetobacterales</taxon>
        <taxon>Acetobacteraceae</taxon>
        <taxon>Gluconacetobacter</taxon>
    </lineage>
</organism>
<dbReference type="Gene3D" id="3.10.580.10">
    <property type="entry name" value="CBS-domain"/>
    <property type="match status" value="1"/>
</dbReference>
<evidence type="ECO:0000313" key="6">
    <source>
        <dbReference type="EMBL" id="RDI40761.1"/>
    </source>
</evidence>
<dbReference type="EMBL" id="QQAW01000001">
    <property type="protein sequence ID" value="RDI40761.1"/>
    <property type="molecule type" value="Genomic_DNA"/>
</dbReference>
<dbReference type="PROSITE" id="PS50914">
    <property type="entry name" value="BON"/>
    <property type="match status" value="1"/>
</dbReference>
<dbReference type="InterPro" id="IPR014004">
    <property type="entry name" value="Transpt-assoc_nodulatn_dom_bac"/>
</dbReference>
<dbReference type="InterPro" id="IPR051257">
    <property type="entry name" value="Diverse_CBS-Domain"/>
</dbReference>
<dbReference type="SMART" id="SM00749">
    <property type="entry name" value="BON"/>
    <property type="match status" value="1"/>
</dbReference>
<dbReference type="Gene3D" id="3.30.1340.30">
    <property type="match status" value="1"/>
</dbReference>
<dbReference type="Proteomes" id="UP000254958">
    <property type="component" value="Unassembled WGS sequence"/>
</dbReference>
<dbReference type="SMART" id="SM00116">
    <property type="entry name" value="CBS"/>
    <property type="match status" value="2"/>
</dbReference>
<evidence type="ECO:0000256" key="1">
    <source>
        <dbReference type="ARBA" id="ARBA00023122"/>
    </source>
</evidence>
<dbReference type="CDD" id="cd04586">
    <property type="entry name" value="CBS_pair_BON_assoc"/>
    <property type="match status" value="1"/>
</dbReference>
<gene>
    <name evidence="6" type="ORF">C7453_101560</name>
    <name evidence="5" type="ORF">HLH32_02765</name>
</gene>
<dbReference type="PROSITE" id="PS51371">
    <property type="entry name" value="CBS"/>
    <property type="match status" value="2"/>
</dbReference>
<dbReference type="Pfam" id="PF00571">
    <property type="entry name" value="CBS"/>
    <property type="match status" value="2"/>
</dbReference>
<keyword evidence="7" id="KW-1185">Reference proteome</keyword>
<accession>A0A370GAL2</accession>
<proteinExistence type="predicted"/>
<name>A0A370GAL2_GLULI</name>
<evidence type="ECO:0000259" key="4">
    <source>
        <dbReference type="PROSITE" id="PS51371"/>
    </source>
</evidence>
<protein>
    <submittedName>
        <fullName evidence="6">BON domain-containing protein</fullName>
    </submittedName>
    <submittedName>
        <fullName evidence="5">CBS domain-containing protein</fullName>
    </submittedName>
</protein>
<evidence type="ECO:0000313" key="7">
    <source>
        <dbReference type="Proteomes" id="UP000254958"/>
    </source>
</evidence>
<dbReference type="InterPro" id="IPR007055">
    <property type="entry name" value="BON_dom"/>
</dbReference>
<evidence type="ECO:0000259" key="3">
    <source>
        <dbReference type="PROSITE" id="PS50914"/>
    </source>
</evidence>
<reference evidence="6 7" key="1">
    <citation type="submission" date="2018-07" db="EMBL/GenBank/DDBJ databases">
        <title>Genomic Encyclopedia of Type Strains, Phase IV (KMG-IV): sequencing the most valuable type-strain genomes for metagenomic binning, comparative biology and taxonomic classification.</title>
        <authorList>
            <person name="Goeker M."/>
        </authorList>
    </citation>
    <scope>NUCLEOTIDE SEQUENCE [LARGE SCALE GENOMIC DNA]</scope>
    <source>
        <strain evidence="6 7">DSM 5603</strain>
    </source>
</reference>
<feature type="domain" description="CBS" evidence="4">
    <location>
        <begin position="7"/>
        <end position="63"/>
    </location>
</feature>
<dbReference type="RefSeq" id="WP_114725772.1">
    <property type="nucleotide sequence ID" value="NZ_BJMI01000010.1"/>
</dbReference>
<evidence type="ECO:0000256" key="2">
    <source>
        <dbReference type="PROSITE-ProRule" id="PRU00703"/>
    </source>
</evidence>
<evidence type="ECO:0000313" key="5">
    <source>
        <dbReference type="EMBL" id="MBB2185321.1"/>
    </source>
</evidence>
<evidence type="ECO:0000313" key="8">
    <source>
        <dbReference type="Proteomes" id="UP000562982"/>
    </source>
</evidence>
<dbReference type="InterPro" id="IPR046342">
    <property type="entry name" value="CBS_dom_sf"/>
</dbReference>
<dbReference type="Proteomes" id="UP000562982">
    <property type="component" value="Unassembled WGS sequence"/>
</dbReference>
<feature type="domain" description="BON" evidence="3">
    <location>
        <begin position="155"/>
        <end position="224"/>
    </location>
</feature>
<sequence>MRVRDIMTSPVFCVEPTQGISDAIQLMLERRISGLPVTTAQGELVGIVTEGDLLRRHELGTVGAHSWLKDLFLSPGRRAEDYVHTHGRKVANVMTEQPATIEPDARLSDAIDMMAVRHVRRLPVIENGRVIGILARADVLRALLPLAAEPPDATDDTMIREAVEASLERGLGASVRDLVKVETYRGAVILSGAVTDERLIPAAQVAAENTPGVTSVTNQLIVVGPFVGANVPAPPF</sequence>
<dbReference type="PANTHER" id="PTHR43080">
    <property type="entry name" value="CBS DOMAIN-CONTAINING PROTEIN CBSX3, MITOCHONDRIAL"/>
    <property type="match status" value="1"/>
</dbReference>
<dbReference type="InterPro" id="IPR000644">
    <property type="entry name" value="CBS_dom"/>
</dbReference>
<keyword evidence="1 2" id="KW-0129">CBS domain</keyword>
<dbReference type="AlphaFoldDB" id="A0A370GAL2"/>
<dbReference type="SUPFAM" id="SSF54631">
    <property type="entry name" value="CBS-domain pair"/>
    <property type="match status" value="1"/>
</dbReference>
<feature type="domain" description="CBS" evidence="4">
    <location>
        <begin position="94"/>
        <end position="154"/>
    </location>
</feature>